<name>A0AAW2EX04_9HYME</name>
<organism evidence="1 2">
    <name type="scientific">Cardiocondyla obscurior</name>
    <dbReference type="NCBI Taxonomy" id="286306"/>
    <lineage>
        <taxon>Eukaryota</taxon>
        <taxon>Metazoa</taxon>
        <taxon>Ecdysozoa</taxon>
        <taxon>Arthropoda</taxon>
        <taxon>Hexapoda</taxon>
        <taxon>Insecta</taxon>
        <taxon>Pterygota</taxon>
        <taxon>Neoptera</taxon>
        <taxon>Endopterygota</taxon>
        <taxon>Hymenoptera</taxon>
        <taxon>Apocrita</taxon>
        <taxon>Aculeata</taxon>
        <taxon>Formicoidea</taxon>
        <taxon>Formicidae</taxon>
        <taxon>Myrmicinae</taxon>
        <taxon>Cardiocondyla</taxon>
    </lineage>
</organism>
<dbReference type="AlphaFoldDB" id="A0AAW2EX04"/>
<evidence type="ECO:0000313" key="2">
    <source>
        <dbReference type="Proteomes" id="UP001430953"/>
    </source>
</evidence>
<evidence type="ECO:0008006" key="3">
    <source>
        <dbReference type="Google" id="ProtNLM"/>
    </source>
</evidence>
<dbReference type="EMBL" id="JADYXP020000017">
    <property type="protein sequence ID" value="KAL0107014.1"/>
    <property type="molecule type" value="Genomic_DNA"/>
</dbReference>
<gene>
    <name evidence="1" type="ORF">PUN28_015516</name>
</gene>
<dbReference type="Proteomes" id="UP001430953">
    <property type="component" value="Unassembled WGS sequence"/>
</dbReference>
<protein>
    <recommendedName>
        <fullName evidence="3">Secreted protein</fullName>
    </recommendedName>
</protein>
<evidence type="ECO:0000313" key="1">
    <source>
        <dbReference type="EMBL" id="KAL0107014.1"/>
    </source>
</evidence>
<sequence>MSARTRATRANLASLFAATSSSRGPCCSYRLTRPFCIHRIRRLHISIPFYTRRLYRVRNKRLHSDRRRVRIIKKRKLVSRISI</sequence>
<comment type="caution">
    <text evidence="1">The sequence shown here is derived from an EMBL/GenBank/DDBJ whole genome shotgun (WGS) entry which is preliminary data.</text>
</comment>
<reference evidence="1 2" key="1">
    <citation type="submission" date="2023-03" db="EMBL/GenBank/DDBJ databases">
        <title>High recombination rates correlate with genetic variation in Cardiocondyla obscurior ants.</title>
        <authorList>
            <person name="Errbii M."/>
        </authorList>
    </citation>
    <scope>NUCLEOTIDE SEQUENCE [LARGE SCALE GENOMIC DNA]</scope>
    <source>
        <strain evidence="1">Alpha-2009</strain>
        <tissue evidence="1">Whole body</tissue>
    </source>
</reference>
<accession>A0AAW2EX04</accession>
<keyword evidence="2" id="KW-1185">Reference proteome</keyword>
<proteinExistence type="predicted"/>